<reference evidence="1" key="1">
    <citation type="submission" date="2022-04" db="EMBL/GenBank/DDBJ databases">
        <title>Genome of the entomopathogenic fungus Entomophthora muscae.</title>
        <authorList>
            <person name="Elya C."/>
            <person name="Lovett B.R."/>
            <person name="Lee E."/>
            <person name="Macias A.M."/>
            <person name="Hajek A.E."/>
            <person name="De Bivort B.L."/>
            <person name="Kasson M.T."/>
            <person name="De Fine Licht H.H."/>
            <person name="Stajich J.E."/>
        </authorList>
    </citation>
    <scope>NUCLEOTIDE SEQUENCE</scope>
    <source>
        <strain evidence="1">Berkeley</strain>
    </source>
</reference>
<dbReference type="EMBL" id="QTSX02000713">
    <property type="protein sequence ID" value="KAJ9086683.1"/>
    <property type="molecule type" value="Genomic_DNA"/>
</dbReference>
<organism evidence="1 2">
    <name type="scientific">Entomophthora muscae</name>
    <dbReference type="NCBI Taxonomy" id="34485"/>
    <lineage>
        <taxon>Eukaryota</taxon>
        <taxon>Fungi</taxon>
        <taxon>Fungi incertae sedis</taxon>
        <taxon>Zoopagomycota</taxon>
        <taxon>Entomophthoromycotina</taxon>
        <taxon>Entomophthoromycetes</taxon>
        <taxon>Entomophthorales</taxon>
        <taxon>Entomophthoraceae</taxon>
        <taxon>Entomophthora</taxon>
    </lineage>
</organism>
<proteinExistence type="predicted"/>
<keyword evidence="2" id="KW-1185">Reference proteome</keyword>
<sequence length="143" mass="15025">MVNGGIHDSIYFLSLIIALAALNCIIFRNITDTYSCVTNVQTPAVPKQTSSNITQKPTTIKLLPAVNVQVPAATTQKPITTKLLPDVNVQAPAAIEQMNTATAQALATLASLTCKPSSNPAPSASQPLPSHVSRPVPIHSFGK</sequence>
<protein>
    <submittedName>
        <fullName evidence="1">Uncharacterized protein</fullName>
    </submittedName>
</protein>
<name>A0ACC2UIP0_9FUNG</name>
<evidence type="ECO:0000313" key="1">
    <source>
        <dbReference type="EMBL" id="KAJ9086683.1"/>
    </source>
</evidence>
<gene>
    <name evidence="1" type="ORF">DSO57_1001474</name>
</gene>
<evidence type="ECO:0000313" key="2">
    <source>
        <dbReference type="Proteomes" id="UP001165960"/>
    </source>
</evidence>
<accession>A0ACC2UIP0</accession>
<dbReference type="Proteomes" id="UP001165960">
    <property type="component" value="Unassembled WGS sequence"/>
</dbReference>
<comment type="caution">
    <text evidence="1">The sequence shown here is derived from an EMBL/GenBank/DDBJ whole genome shotgun (WGS) entry which is preliminary data.</text>
</comment>